<reference evidence="1 2" key="1">
    <citation type="journal article" date="2015" name="Genome Announc.">
        <title>Genomes of Geoalkalibacter ferrihydriticus Z-0531T and Geoalkalibacter subterraneus Red1T, Two Haloalkaliphilic Metal-Reducing Deltaproteobacteria.</title>
        <authorList>
            <person name="Badalamenti J.P."/>
            <person name="Krajmalnik-Brown R."/>
            <person name="Torres C.I."/>
            <person name="Bond D.R."/>
        </authorList>
    </citation>
    <scope>NUCLEOTIDE SEQUENCE [LARGE SCALE GENOMIC DNA]</scope>
    <source>
        <strain evidence="1 2">Red1</strain>
    </source>
</reference>
<dbReference type="AlphaFoldDB" id="A0A0B5FGW8"/>
<dbReference type="EMBL" id="CP010311">
    <property type="protein sequence ID" value="AJF06588.1"/>
    <property type="molecule type" value="Genomic_DNA"/>
</dbReference>
<dbReference type="HOGENOM" id="CLU_2569005_0_0_7"/>
<organism evidence="1 2">
    <name type="scientific">Geoalkalibacter subterraneus</name>
    <dbReference type="NCBI Taxonomy" id="483547"/>
    <lineage>
        <taxon>Bacteria</taxon>
        <taxon>Pseudomonadati</taxon>
        <taxon>Thermodesulfobacteriota</taxon>
        <taxon>Desulfuromonadia</taxon>
        <taxon>Desulfuromonadales</taxon>
        <taxon>Geoalkalibacteraceae</taxon>
        <taxon>Geoalkalibacter</taxon>
    </lineage>
</organism>
<evidence type="ECO:0000313" key="2">
    <source>
        <dbReference type="Proteomes" id="UP000035036"/>
    </source>
</evidence>
<sequence length="81" mass="9022">MKRLIVLEPWKMALNGVVLAPWLISSHSLGLEGGLANGREAGFMGRFSRKAAKKVIFHPRTKRDEGLVNNKDLTPPSERLL</sequence>
<keyword evidence="2" id="KW-1185">Reference proteome</keyword>
<name>A0A0B5FGW8_9BACT</name>
<dbReference type="Proteomes" id="UP000035036">
    <property type="component" value="Chromosome"/>
</dbReference>
<gene>
    <name evidence="1" type="ORF">GSUB_08530</name>
</gene>
<proteinExistence type="predicted"/>
<protein>
    <submittedName>
        <fullName evidence="1">Uncharacterized protein</fullName>
    </submittedName>
</protein>
<accession>A0A0B5FGW8</accession>
<dbReference type="KEGG" id="gsb:GSUB_08530"/>
<evidence type="ECO:0000313" key="1">
    <source>
        <dbReference type="EMBL" id="AJF06588.1"/>
    </source>
</evidence>
<dbReference type="STRING" id="483547.GSUB_08530"/>